<keyword evidence="3" id="KW-0804">Transcription</keyword>
<keyword evidence="5" id="KW-0614">Plasmid</keyword>
<dbReference type="SMART" id="SM00530">
    <property type="entry name" value="HTH_XRE"/>
    <property type="match status" value="1"/>
</dbReference>
<keyword evidence="5" id="KW-0489">Methyltransferase</keyword>
<dbReference type="REBASE" id="6442">
    <property type="entry name" value="C.LlaDIP"/>
</dbReference>
<keyword evidence="1" id="KW-0805">Transcription regulation</keyword>
<dbReference type="Pfam" id="PF01381">
    <property type="entry name" value="HTH_3"/>
    <property type="match status" value="1"/>
</dbReference>
<evidence type="ECO:0000313" key="5">
    <source>
        <dbReference type="EMBL" id="CAC44539.1"/>
    </source>
</evidence>
<proteinExistence type="predicted"/>
<dbReference type="GO" id="GO:0003700">
    <property type="term" value="F:DNA-binding transcription factor activity"/>
    <property type="evidence" value="ECO:0007669"/>
    <property type="project" value="TreeGrafter"/>
</dbReference>
<dbReference type="PANTHER" id="PTHR46797">
    <property type="entry name" value="HTH-TYPE TRANSCRIPTIONAL REGULATOR"/>
    <property type="match status" value="1"/>
</dbReference>
<dbReference type="InterPro" id="IPR050807">
    <property type="entry name" value="TransReg_Diox_bact_type"/>
</dbReference>
<dbReference type="GO" id="GO:0004519">
    <property type="term" value="F:endonuclease activity"/>
    <property type="evidence" value="ECO:0007669"/>
    <property type="project" value="UniProtKB-KW"/>
</dbReference>
<evidence type="ECO:0000256" key="2">
    <source>
        <dbReference type="ARBA" id="ARBA00023125"/>
    </source>
</evidence>
<dbReference type="PANTHER" id="PTHR46797:SF23">
    <property type="entry name" value="HTH-TYPE TRANSCRIPTIONAL REGULATOR SUTR"/>
    <property type="match status" value="1"/>
</dbReference>
<dbReference type="GO" id="GO:0005829">
    <property type="term" value="C:cytosol"/>
    <property type="evidence" value="ECO:0007669"/>
    <property type="project" value="TreeGrafter"/>
</dbReference>
<keyword evidence="5" id="KW-0540">Nuclease</keyword>
<dbReference type="Gene3D" id="1.10.260.40">
    <property type="entry name" value="lambda repressor-like DNA-binding domains"/>
    <property type="match status" value="1"/>
</dbReference>
<dbReference type="AlphaFoldDB" id="Q93K19"/>
<dbReference type="CDD" id="cd00093">
    <property type="entry name" value="HTH_XRE"/>
    <property type="match status" value="1"/>
</dbReference>
<keyword evidence="5" id="KW-0808">Transferase</keyword>
<reference evidence="5" key="1">
    <citation type="submission" date="2000-07" db="EMBL/GenBank/DDBJ databases">
        <title>Cloning and characterisation of the LlaDI Restriction-Modification system from Lactococcus lactis subsp. cremoris W39.</title>
        <authorList>
            <person name="Evison T.P."/>
            <person name="Aideh B."/>
            <person name="Josephsen J."/>
        </authorList>
    </citation>
    <scope>NUCLEOTIDE SEQUENCE</scope>
    <source>
        <strain evidence="5">W39</strain>
        <plasmid evidence="5">pJW394</plasmid>
    </source>
</reference>
<evidence type="ECO:0000256" key="1">
    <source>
        <dbReference type="ARBA" id="ARBA00023015"/>
    </source>
</evidence>
<dbReference type="GO" id="GO:0003677">
    <property type="term" value="F:DNA binding"/>
    <property type="evidence" value="ECO:0007669"/>
    <property type="project" value="UniProtKB-KW"/>
</dbReference>
<evidence type="ECO:0000256" key="3">
    <source>
        <dbReference type="ARBA" id="ARBA00023163"/>
    </source>
</evidence>
<dbReference type="PROSITE" id="PS50943">
    <property type="entry name" value="HTH_CROC1"/>
    <property type="match status" value="1"/>
</dbReference>
<keyword evidence="2" id="KW-0238">DNA-binding</keyword>
<dbReference type="InterPro" id="IPR010982">
    <property type="entry name" value="Lambda_DNA-bd_dom_sf"/>
</dbReference>
<feature type="domain" description="HTH cro/C1-type" evidence="4">
    <location>
        <begin position="14"/>
        <end position="68"/>
    </location>
</feature>
<protein>
    <submittedName>
        <fullName evidence="5">Restriction endonuclease control protein</fullName>
    </submittedName>
</protein>
<evidence type="ECO:0000259" key="4">
    <source>
        <dbReference type="PROSITE" id="PS50943"/>
    </source>
</evidence>
<dbReference type="GO" id="GO:0032259">
    <property type="term" value="P:methylation"/>
    <property type="evidence" value="ECO:0007669"/>
    <property type="project" value="UniProtKB-KW"/>
</dbReference>
<dbReference type="SUPFAM" id="SSF47413">
    <property type="entry name" value="lambda repressor-like DNA-binding domains"/>
    <property type="match status" value="1"/>
</dbReference>
<name>Q93K19_LACLC</name>
<keyword evidence="5" id="KW-0378">Hydrolase</keyword>
<keyword evidence="5" id="KW-0255">Endonuclease</keyword>
<dbReference type="GO" id="GO:0008168">
    <property type="term" value="F:methyltransferase activity"/>
    <property type="evidence" value="ECO:0007669"/>
    <property type="project" value="UniProtKB-KW"/>
</dbReference>
<gene>
    <name evidence="5" type="primary">dic</name>
</gene>
<dbReference type="EMBL" id="AJ292520">
    <property type="protein sequence ID" value="CAC44539.1"/>
    <property type="molecule type" value="Genomic_DNA"/>
</dbReference>
<organism evidence="5">
    <name type="scientific">Lactococcus lactis subsp. cremoris</name>
    <name type="common">Streptococcus cremoris</name>
    <dbReference type="NCBI Taxonomy" id="1359"/>
    <lineage>
        <taxon>Bacteria</taxon>
        <taxon>Bacillati</taxon>
        <taxon>Bacillota</taxon>
        <taxon>Bacilli</taxon>
        <taxon>Lactobacillales</taxon>
        <taxon>Streptococcaceae</taxon>
        <taxon>Lactococcus</taxon>
    </lineage>
</organism>
<dbReference type="InterPro" id="IPR001387">
    <property type="entry name" value="Cro/C1-type_HTH"/>
</dbReference>
<accession>Q93K19</accession>
<geneLocation type="plasmid" evidence="5">
    <name>pJW394</name>
</geneLocation>
<sequence length="77" mass="8803">MSDNKFIISIGKTIAHLRKVHNLSQEDLAELSDTHRTYLSEVEGGKRNPTITVLKKMVDSFDISMSSFFKMVEEKND</sequence>